<sequence length="164" mass="18109">MLTKYLLLVTALFLLLATPAQSGGVGAGRVKHPPQDSQGGNRIPPDFVKHMPPIRRPDPSQPPGKDNRASSYKFVTPPPPPPRRVKARPPPRVYWVTKRPARWTDAQVTRTWILACKSAGGRASVYDIAPIKVECVDVNGFSKADIVVKTLLAARPYQWTFAPH</sequence>
<keyword evidence="2" id="KW-0732">Signal</keyword>
<dbReference type="AlphaFoldDB" id="A0A0P1BAB0"/>
<feature type="region of interest" description="Disordered" evidence="1">
    <location>
        <begin position="23"/>
        <end position="90"/>
    </location>
</feature>
<proteinExistence type="predicted"/>
<organism evidence="3 4">
    <name type="scientific">Ceraceosorus bombacis</name>
    <dbReference type="NCBI Taxonomy" id="401625"/>
    <lineage>
        <taxon>Eukaryota</taxon>
        <taxon>Fungi</taxon>
        <taxon>Dikarya</taxon>
        <taxon>Basidiomycota</taxon>
        <taxon>Ustilaginomycotina</taxon>
        <taxon>Exobasidiomycetes</taxon>
        <taxon>Ceraceosorales</taxon>
        <taxon>Ceraceosoraceae</taxon>
        <taxon>Ceraceosorus</taxon>
    </lineage>
</organism>
<evidence type="ECO:0000313" key="3">
    <source>
        <dbReference type="EMBL" id="CEH12613.1"/>
    </source>
</evidence>
<dbReference type="EMBL" id="CCYA01000173">
    <property type="protein sequence ID" value="CEH12613.1"/>
    <property type="molecule type" value="Genomic_DNA"/>
</dbReference>
<name>A0A0P1BAB0_9BASI</name>
<keyword evidence="4" id="KW-1185">Reference proteome</keyword>
<evidence type="ECO:0000256" key="2">
    <source>
        <dbReference type="SAM" id="SignalP"/>
    </source>
</evidence>
<feature type="signal peptide" evidence="2">
    <location>
        <begin position="1"/>
        <end position="22"/>
    </location>
</feature>
<evidence type="ECO:0000256" key="1">
    <source>
        <dbReference type="SAM" id="MobiDB-lite"/>
    </source>
</evidence>
<reference evidence="3 4" key="1">
    <citation type="submission" date="2014-09" db="EMBL/GenBank/DDBJ databases">
        <authorList>
            <person name="Magalhaes I.L.F."/>
            <person name="Oliveira U."/>
            <person name="Santos F.R."/>
            <person name="Vidigal T.H.D.A."/>
            <person name="Brescovit A.D."/>
            <person name="Santos A.J."/>
        </authorList>
    </citation>
    <scope>NUCLEOTIDE SEQUENCE [LARGE SCALE GENOMIC DNA]</scope>
</reference>
<dbReference type="OrthoDB" id="10409861at2759"/>
<dbReference type="Proteomes" id="UP000054845">
    <property type="component" value="Unassembled WGS sequence"/>
</dbReference>
<protein>
    <submittedName>
        <fullName evidence="3">Uncharacterized protein</fullName>
    </submittedName>
</protein>
<accession>A0A0P1BAB0</accession>
<evidence type="ECO:0000313" key="4">
    <source>
        <dbReference type="Proteomes" id="UP000054845"/>
    </source>
</evidence>
<feature type="chain" id="PRO_5006059322" evidence="2">
    <location>
        <begin position="23"/>
        <end position="164"/>
    </location>
</feature>